<dbReference type="Gene3D" id="1.10.10.10">
    <property type="entry name" value="Winged helix-like DNA-binding domain superfamily/Winged helix DNA-binding domain"/>
    <property type="match status" value="1"/>
</dbReference>
<dbReference type="CDD" id="cd07377">
    <property type="entry name" value="WHTH_GntR"/>
    <property type="match status" value="1"/>
</dbReference>
<evidence type="ECO:0000313" key="6">
    <source>
        <dbReference type="Proteomes" id="UP000824263"/>
    </source>
</evidence>
<keyword evidence="1" id="KW-0805">Transcription regulation</keyword>
<accession>A0A9D1UEL3</accession>
<keyword evidence="2" id="KW-0238">DNA-binding</keyword>
<dbReference type="InterPro" id="IPR008920">
    <property type="entry name" value="TF_FadR/GntR_C"/>
</dbReference>
<name>A0A9D1UEL3_9FIRM</name>
<protein>
    <submittedName>
        <fullName evidence="5">GntR family transcriptional regulator</fullName>
    </submittedName>
</protein>
<reference evidence="5" key="2">
    <citation type="submission" date="2021-04" db="EMBL/GenBank/DDBJ databases">
        <authorList>
            <person name="Gilroy R."/>
        </authorList>
    </citation>
    <scope>NUCLEOTIDE SEQUENCE</scope>
    <source>
        <strain evidence="5">ChiSxjej1B13-11762</strain>
    </source>
</reference>
<evidence type="ECO:0000313" key="5">
    <source>
        <dbReference type="EMBL" id="HIW83640.1"/>
    </source>
</evidence>
<dbReference type="SMART" id="SM00345">
    <property type="entry name" value="HTH_GNTR"/>
    <property type="match status" value="1"/>
</dbReference>
<dbReference type="AlphaFoldDB" id="A0A9D1UEL3"/>
<evidence type="ECO:0000256" key="1">
    <source>
        <dbReference type="ARBA" id="ARBA00023015"/>
    </source>
</evidence>
<dbReference type="PANTHER" id="PTHR43537">
    <property type="entry name" value="TRANSCRIPTIONAL REGULATOR, GNTR FAMILY"/>
    <property type="match status" value="1"/>
</dbReference>
<dbReference type="Pfam" id="PF00392">
    <property type="entry name" value="GntR"/>
    <property type="match status" value="1"/>
</dbReference>
<dbReference type="InterPro" id="IPR036388">
    <property type="entry name" value="WH-like_DNA-bd_sf"/>
</dbReference>
<dbReference type="Pfam" id="PF07729">
    <property type="entry name" value="FCD"/>
    <property type="match status" value="1"/>
</dbReference>
<proteinExistence type="predicted"/>
<dbReference type="InterPro" id="IPR011711">
    <property type="entry name" value="GntR_C"/>
</dbReference>
<dbReference type="PRINTS" id="PR00035">
    <property type="entry name" value="HTHGNTR"/>
</dbReference>
<evidence type="ECO:0000256" key="2">
    <source>
        <dbReference type="ARBA" id="ARBA00023125"/>
    </source>
</evidence>
<dbReference type="InterPro" id="IPR036390">
    <property type="entry name" value="WH_DNA-bd_sf"/>
</dbReference>
<reference evidence="5" key="1">
    <citation type="journal article" date="2021" name="PeerJ">
        <title>Extensive microbial diversity within the chicken gut microbiome revealed by metagenomics and culture.</title>
        <authorList>
            <person name="Gilroy R."/>
            <person name="Ravi A."/>
            <person name="Getino M."/>
            <person name="Pursley I."/>
            <person name="Horton D.L."/>
            <person name="Alikhan N.F."/>
            <person name="Baker D."/>
            <person name="Gharbi K."/>
            <person name="Hall N."/>
            <person name="Watson M."/>
            <person name="Adriaenssens E.M."/>
            <person name="Foster-Nyarko E."/>
            <person name="Jarju S."/>
            <person name="Secka A."/>
            <person name="Antonio M."/>
            <person name="Oren A."/>
            <person name="Chaudhuri R.R."/>
            <person name="La Ragione R."/>
            <person name="Hildebrand F."/>
            <person name="Pallen M.J."/>
        </authorList>
    </citation>
    <scope>NUCLEOTIDE SEQUENCE</scope>
    <source>
        <strain evidence="5">ChiSxjej1B13-11762</strain>
    </source>
</reference>
<dbReference type="InterPro" id="IPR000524">
    <property type="entry name" value="Tscrpt_reg_HTH_GntR"/>
</dbReference>
<evidence type="ECO:0000256" key="3">
    <source>
        <dbReference type="ARBA" id="ARBA00023163"/>
    </source>
</evidence>
<keyword evidence="3" id="KW-0804">Transcription</keyword>
<dbReference type="GO" id="GO:0003677">
    <property type="term" value="F:DNA binding"/>
    <property type="evidence" value="ECO:0007669"/>
    <property type="project" value="UniProtKB-KW"/>
</dbReference>
<dbReference type="EMBL" id="DXGF01000091">
    <property type="protein sequence ID" value="HIW83640.1"/>
    <property type="molecule type" value="Genomic_DNA"/>
</dbReference>
<dbReference type="GO" id="GO:0003700">
    <property type="term" value="F:DNA-binding transcription factor activity"/>
    <property type="evidence" value="ECO:0007669"/>
    <property type="project" value="InterPro"/>
</dbReference>
<organism evidence="5 6">
    <name type="scientific">Candidatus Dorea gallistercoris</name>
    <dbReference type="NCBI Taxonomy" id="2838542"/>
    <lineage>
        <taxon>Bacteria</taxon>
        <taxon>Bacillati</taxon>
        <taxon>Bacillota</taxon>
        <taxon>Clostridia</taxon>
        <taxon>Lachnospirales</taxon>
        <taxon>Lachnospiraceae</taxon>
        <taxon>Dorea</taxon>
    </lineage>
</organism>
<dbReference type="SUPFAM" id="SSF48008">
    <property type="entry name" value="GntR ligand-binding domain-like"/>
    <property type="match status" value="1"/>
</dbReference>
<dbReference type="Proteomes" id="UP000824263">
    <property type="component" value="Unassembled WGS sequence"/>
</dbReference>
<comment type="caution">
    <text evidence="5">The sequence shown here is derived from an EMBL/GenBank/DDBJ whole genome shotgun (WGS) entry which is preliminary data.</text>
</comment>
<gene>
    <name evidence="5" type="ORF">H9873_04885</name>
</gene>
<dbReference type="SUPFAM" id="SSF46785">
    <property type="entry name" value="Winged helix' DNA-binding domain"/>
    <property type="match status" value="1"/>
</dbReference>
<dbReference type="PROSITE" id="PS50949">
    <property type="entry name" value="HTH_GNTR"/>
    <property type="match status" value="1"/>
</dbReference>
<dbReference type="PANTHER" id="PTHR43537:SF24">
    <property type="entry name" value="GLUCONATE OPERON TRANSCRIPTIONAL REPRESSOR"/>
    <property type="match status" value="1"/>
</dbReference>
<evidence type="ECO:0000259" key="4">
    <source>
        <dbReference type="PROSITE" id="PS50949"/>
    </source>
</evidence>
<feature type="domain" description="HTH gntR-type" evidence="4">
    <location>
        <begin position="8"/>
        <end position="75"/>
    </location>
</feature>
<sequence>MPQKEKHVSLADQAYEIIKTNILNMTYPPGMALTESRLAKDLGMSRSPIRTAIRMLQAEGLIVTDYYKSMTVKEISEKDIREIYQLRELLEGAAFRLIFSSGKHVEYSYRIEEKVVRMCAAASDIYAWELADTAMHMEIISVLENQRIDRIYENNLSELIRMGQFSVKSGMDIDHTNENLKKMISFMRSGDHDNAYAILKNDHFTIGMDCALQFRS</sequence>
<dbReference type="Gene3D" id="1.20.120.530">
    <property type="entry name" value="GntR ligand-binding domain-like"/>
    <property type="match status" value="1"/>
</dbReference>